<name>A0A2U8PET9_9BRAD</name>
<reference evidence="8 9" key="2">
    <citation type="journal article" date="2017" name="Syst. Appl. Microbiol.">
        <title>Soybeans inoculated with root zone soils of Canadian native legumes harbour diverse and novel Bradyrhizobium spp. that possess agricultural potential.</title>
        <authorList>
            <person name="Bromfield E.S.P."/>
            <person name="Cloutier S."/>
            <person name="Tambong J.T."/>
            <person name="Tran Thi T.V."/>
        </authorList>
    </citation>
    <scope>NUCLEOTIDE SEQUENCE [LARGE SCALE GENOMIC DNA]</scope>
    <source>
        <strain evidence="8 9">OO99</strain>
    </source>
</reference>
<evidence type="ECO:0000256" key="4">
    <source>
        <dbReference type="ARBA" id="ARBA00022695"/>
    </source>
</evidence>
<dbReference type="Pfam" id="PF14487">
    <property type="entry name" value="DarT"/>
    <property type="match status" value="1"/>
</dbReference>
<evidence type="ECO:0000313" key="9">
    <source>
        <dbReference type="Proteomes" id="UP000215703"/>
    </source>
</evidence>
<keyword evidence="1 6" id="KW-1277">Toxin-antitoxin system</keyword>
<gene>
    <name evidence="8" type="ORF">CIT37_32070</name>
</gene>
<protein>
    <submittedName>
        <fullName evidence="8">DUF4433 domain-containing protein</fullName>
    </submittedName>
</protein>
<reference evidence="8 9" key="1">
    <citation type="journal article" date="2014" name="Int. J. Syst. Evol. Microbiol.">
        <title>Bradyrhizobium ottawaense sp. nov., a symbiotic nitrogen fixing bacterium from root nodules of soybeans in Canada.</title>
        <authorList>
            <person name="Yu X."/>
            <person name="Cloutier S."/>
            <person name="Tambong J.T."/>
            <person name="Bromfield E.S."/>
        </authorList>
    </citation>
    <scope>NUCLEOTIDE SEQUENCE [LARGE SCALE GENOMIC DNA]</scope>
    <source>
        <strain evidence="8 9">OO99</strain>
    </source>
</reference>
<sequence>MTAIPNLAAIAGAGHLLSKTLVSQAGCQAANIAYQNIQGRRAGRQVTLAPNGILHDYVPFYFAPRSPMLLTINSGNVPNCPFRQDDIVYLVSDAQRVAQLGLPYVFTDLHAALHYARFFGSLADLKEIAWDLFYEDPQLEGYCQFWNSRHSPTKYAQRKEIRQAEFLVHERFPLAAITQIGVRNANMEVRVRTALGGTTWQPQVVVHPGWYY</sequence>
<dbReference type="KEGG" id="bot:CIT37_32070"/>
<keyword evidence="3" id="KW-0808">Transferase</keyword>
<accession>A0A2U8PET9</accession>
<evidence type="ECO:0000256" key="3">
    <source>
        <dbReference type="ARBA" id="ARBA00022679"/>
    </source>
</evidence>
<comment type="similarity">
    <text evidence="6">Belongs to the DarT ADP-ribosyltransferase family.</text>
</comment>
<dbReference type="PROSITE" id="PS52018">
    <property type="entry name" value="DART"/>
    <property type="match status" value="1"/>
</dbReference>
<dbReference type="GO" id="GO:0016757">
    <property type="term" value="F:glycosyltransferase activity"/>
    <property type="evidence" value="ECO:0007669"/>
    <property type="project" value="UniProtKB-KW"/>
</dbReference>
<dbReference type="EMBL" id="CP029425">
    <property type="protein sequence ID" value="AWL96246.1"/>
    <property type="molecule type" value="Genomic_DNA"/>
</dbReference>
<dbReference type="AlphaFoldDB" id="A0A2U8PET9"/>
<evidence type="ECO:0000256" key="6">
    <source>
        <dbReference type="PROSITE-ProRule" id="PRU01362"/>
    </source>
</evidence>
<keyword evidence="2" id="KW-0328">Glycosyltransferase</keyword>
<evidence type="ECO:0000256" key="1">
    <source>
        <dbReference type="ARBA" id="ARBA00022649"/>
    </source>
</evidence>
<evidence type="ECO:0000256" key="5">
    <source>
        <dbReference type="ARBA" id="ARBA00023125"/>
    </source>
</evidence>
<dbReference type="InterPro" id="IPR029494">
    <property type="entry name" value="DarT"/>
</dbReference>
<keyword evidence="5 6" id="KW-0238">DNA-binding</keyword>
<feature type="domain" description="DarT" evidence="7">
    <location>
        <begin position="1"/>
        <end position="212"/>
    </location>
</feature>
<keyword evidence="4" id="KW-0548">Nucleotidyltransferase</keyword>
<comment type="caution">
    <text evidence="6">Lacks conserved residue(s) required for the propagation of feature annotation.</text>
</comment>
<proteinExistence type="inferred from homology"/>
<evidence type="ECO:0000256" key="2">
    <source>
        <dbReference type="ARBA" id="ARBA00022676"/>
    </source>
</evidence>
<evidence type="ECO:0000259" key="7">
    <source>
        <dbReference type="PROSITE" id="PS52018"/>
    </source>
</evidence>
<organism evidence="8 9">
    <name type="scientific">Bradyrhizobium ottawaense</name>
    <dbReference type="NCBI Taxonomy" id="931866"/>
    <lineage>
        <taxon>Bacteria</taxon>
        <taxon>Pseudomonadati</taxon>
        <taxon>Pseudomonadota</taxon>
        <taxon>Alphaproteobacteria</taxon>
        <taxon>Hyphomicrobiales</taxon>
        <taxon>Nitrobacteraceae</taxon>
        <taxon>Bradyrhizobium</taxon>
    </lineage>
</organism>
<dbReference type="Proteomes" id="UP000215703">
    <property type="component" value="Chromosome"/>
</dbReference>
<dbReference type="GO" id="GO:0003677">
    <property type="term" value="F:DNA binding"/>
    <property type="evidence" value="ECO:0007669"/>
    <property type="project" value="UniProtKB-UniRule"/>
</dbReference>
<evidence type="ECO:0000313" key="8">
    <source>
        <dbReference type="EMBL" id="AWL96246.1"/>
    </source>
</evidence>
<dbReference type="GO" id="GO:0016779">
    <property type="term" value="F:nucleotidyltransferase activity"/>
    <property type="evidence" value="ECO:0007669"/>
    <property type="project" value="UniProtKB-KW"/>
</dbReference>